<evidence type="ECO:0000313" key="1">
    <source>
        <dbReference type="EMBL" id="KAF1971375.1"/>
    </source>
</evidence>
<evidence type="ECO:0000313" key="2">
    <source>
        <dbReference type="Proteomes" id="UP000800036"/>
    </source>
</evidence>
<sequence>MSAPVTVDMKRRHPLQRLEAPGRGLSGATHVVGLISFYRSFKLYGKHLERILSSRR</sequence>
<gene>
    <name evidence="1" type="ORF">BU23DRAFT_555910</name>
</gene>
<organism evidence="1 2">
    <name type="scientific">Bimuria novae-zelandiae CBS 107.79</name>
    <dbReference type="NCBI Taxonomy" id="1447943"/>
    <lineage>
        <taxon>Eukaryota</taxon>
        <taxon>Fungi</taxon>
        <taxon>Dikarya</taxon>
        <taxon>Ascomycota</taxon>
        <taxon>Pezizomycotina</taxon>
        <taxon>Dothideomycetes</taxon>
        <taxon>Pleosporomycetidae</taxon>
        <taxon>Pleosporales</taxon>
        <taxon>Massarineae</taxon>
        <taxon>Didymosphaeriaceae</taxon>
        <taxon>Bimuria</taxon>
    </lineage>
</organism>
<name>A0A6A5V2P3_9PLEO</name>
<dbReference type="Proteomes" id="UP000800036">
    <property type="component" value="Unassembled WGS sequence"/>
</dbReference>
<proteinExistence type="predicted"/>
<dbReference type="EMBL" id="ML976693">
    <property type="protein sequence ID" value="KAF1971375.1"/>
    <property type="molecule type" value="Genomic_DNA"/>
</dbReference>
<protein>
    <submittedName>
        <fullName evidence="1">Uncharacterized protein</fullName>
    </submittedName>
</protein>
<reference evidence="1" key="1">
    <citation type="journal article" date="2020" name="Stud. Mycol.">
        <title>101 Dothideomycetes genomes: a test case for predicting lifestyles and emergence of pathogens.</title>
        <authorList>
            <person name="Haridas S."/>
            <person name="Albert R."/>
            <person name="Binder M."/>
            <person name="Bloem J."/>
            <person name="Labutti K."/>
            <person name="Salamov A."/>
            <person name="Andreopoulos B."/>
            <person name="Baker S."/>
            <person name="Barry K."/>
            <person name="Bills G."/>
            <person name="Bluhm B."/>
            <person name="Cannon C."/>
            <person name="Castanera R."/>
            <person name="Culley D."/>
            <person name="Daum C."/>
            <person name="Ezra D."/>
            <person name="Gonzalez J."/>
            <person name="Henrissat B."/>
            <person name="Kuo A."/>
            <person name="Liang C."/>
            <person name="Lipzen A."/>
            <person name="Lutzoni F."/>
            <person name="Magnuson J."/>
            <person name="Mondo S."/>
            <person name="Nolan M."/>
            <person name="Ohm R."/>
            <person name="Pangilinan J."/>
            <person name="Park H.-J."/>
            <person name="Ramirez L."/>
            <person name="Alfaro M."/>
            <person name="Sun H."/>
            <person name="Tritt A."/>
            <person name="Yoshinaga Y."/>
            <person name="Zwiers L.-H."/>
            <person name="Turgeon B."/>
            <person name="Goodwin S."/>
            <person name="Spatafora J."/>
            <person name="Crous P."/>
            <person name="Grigoriev I."/>
        </authorList>
    </citation>
    <scope>NUCLEOTIDE SEQUENCE</scope>
    <source>
        <strain evidence="1">CBS 107.79</strain>
    </source>
</reference>
<dbReference type="AlphaFoldDB" id="A0A6A5V2P3"/>
<keyword evidence="2" id="KW-1185">Reference proteome</keyword>
<accession>A0A6A5V2P3</accession>